<accession>A0A3E2DKW9</accession>
<dbReference type="GO" id="GO:0033214">
    <property type="term" value="P:siderophore-iron import into cell"/>
    <property type="evidence" value="ECO:0007669"/>
    <property type="project" value="TreeGrafter"/>
</dbReference>
<feature type="transmembrane region" description="Helical" evidence="8">
    <location>
        <begin position="73"/>
        <end position="93"/>
    </location>
</feature>
<dbReference type="EMBL" id="NOWI01000003">
    <property type="protein sequence ID" value="RFT46010.1"/>
    <property type="molecule type" value="Genomic_DNA"/>
</dbReference>
<gene>
    <name evidence="9" type="ORF">CHT91_04210</name>
</gene>
<comment type="caution">
    <text evidence="9">The sequence shown here is derived from an EMBL/GenBank/DDBJ whole genome shotgun (WGS) entry which is preliminary data.</text>
</comment>
<feature type="transmembrane region" description="Helical" evidence="8">
    <location>
        <begin position="125"/>
        <end position="145"/>
    </location>
</feature>
<dbReference type="Proteomes" id="UP000259211">
    <property type="component" value="Unassembled WGS sequence"/>
</dbReference>
<dbReference type="AlphaFoldDB" id="A0A3E2DKW9"/>
<feature type="transmembrane region" description="Helical" evidence="8">
    <location>
        <begin position="313"/>
        <end position="332"/>
    </location>
</feature>
<keyword evidence="6 8" id="KW-1133">Transmembrane helix</keyword>
<comment type="subcellular location">
    <subcellularLocation>
        <location evidence="1">Cell membrane</location>
        <topology evidence="1">Multi-pass membrane protein</topology>
    </subcellularLocation>
</comment>
<name>A0A3E2DKW9_9ACTN</name>
<comment type="similarity">
    <text evidence="2">Belongs to the binding-protein-dependent transport system permease family. FecCD subfamily.</text>
</comment>
<dbReference type="GO" id="GO:0022857">
    <property type="term" value="F:transmembrane transporter activity"/>
    <property type="evidence" value="ECO:0007669"/>
    <property type="project" value="InterPro"/>
</dbReference>
<keyword evidence="5 8" id="KW-0812">Transmembrane</keyword>
<feature type="transmembrane region" description="Helical" evidence="8">
    <location>
        <begin position="102"/>
        <end position="119"/>
    </location>
</feature>
<evidence type="ECO:0000256" key="3">
    <source>
        <dbReference type="ARBA" id="ARBA00022448"/>
    </source>
</evidence>
<feature type="transmembrane region" description="Helical" evidence="8">
    <location>
        <begin position="245"/>
        <end position="267"/>
    </location>
</feature>
<feature type="transmembrane region" description="Helical" evidence="8">
    <location>
        <begin position="20"/>
        <end position="44"/>
    </location>
</feature>
<dbReference type="PANTHER" id="PTHR30472:SF24">
    <property type="entry name" value="FERRIC ENTEROBACTIN TRANSPORT SYSTEM PERMEASE PROTEIN FEPG"/>
    <property type="match status" value="1"/>
</dbReference>
<dbReference type="Pfam" id="PF01032">
    <property type="entry name" value="FecCD"/>
    <property type="match status" value="1"/>
</dbReference>
<dbReference type="InterPro" id="IPR037294">
    <property type="entry name" value="ABC_BtuC-like"/>
</dbReference>
<reference evidence="9 10" key="1">
    <citation type="submission" date="2017-07" db="EMBL/GenBank/DDBJ databases">
        <authorList>
            <person name="Sun Z.S."/>
            <person name="Albrecht U."/>
            <person name="Echele G."/>
            <person name="Lee C.C."/>
        </authorList>
    </citation>
    <scope>NUCLEOTIDE SEQUENCE [LARGE SCALE GENOMIC DNA]</scope>
    <source>
        <strain evidence="9 10">P16-029</strain>
    </source>
</reference>
<proteinExistence type="inferred from homology"/>
<evidence type="ECO:0000256" key="7">
    <source>
        <dbReference type="ARBA" id="ARBA00023136"/>
    </source>
</evidence>
<dbReference type="RefSeq" id="WP_065674273.1">
    <property type="nucleotide sequence ID" value="NZ_JAQDJS010000005.1"/>
</dbReference>
<dbReference type="Gene3D" id="1.10.3470.10">
    <property type="entry name" value="ABC transporter involved in vitamin B12 uptake, BtuC"/>
    <property type="match status" value="1"/>
</dbReference>
<evidence type="ECO:0000256" key="6">
    <source>
        <dbReference type="ARBA" id="ARBA00022989"/>
    </source>
</evidence>
<dbReference type="InterPro" id="IPR000522">
    <property type="entry name" value="ABC_transptr_permease_BtuC"/>
</dbReference>
<feature type="transmembrane region" description="Helical" evidence="8">
    <location>
        <begin position="157"/>
        <end position="176"/>
    </location>
</feature>
<keyword evidence="7 8" id="KW-0472">Membrane</keyword>
<evidence type="ECO:0000256" key="8">
    <source>
        <dbReference type="SAM" id="Phobius"/>
    </source>
</evidence>
<evidence type="ECO:0000256" key="5">
    <source>
        <dbReference type="ARBA" id="ARBA00022692"/>
    </source>
</evidence>
<keyword evidence="4" id="KW-1003">Cell membrane</keyword>
<dbReference type="GO" id="GO:0005886">
    <property type="term" value="C:plasma membrane"/>
    <property type="evidence" value="ECO:0007669"/>
    <property type="project" value="UniProtKB-SubCell"/>
</dbReference>
<evidence type="ECO:0000256" key="4">
    <source>
        <dbReference type="ARBA" id="ARBA00022475"/>
    </source>
</evidence>
<evidence type="ECO:0000256" key="2">
    <source>
        <dbReference type="ARBA" id="ARBA00007935"/>
    </source>
</evidence>
<feature type="transmembrane region" description="Helical" evidence="8">
    <location>
        <begin position="196"/>
        <end position="217"/>
    </location>
</feature>
<organism evidence="9 10">
    <name type="scientific">Cutibacterium avidum</name>
    <dbReference type="NCBI Taxonomy" id="33010"/>
    <lineage>
        <taxon>Bacteria</taxon>
        <taxon>Bacillati</taxon>
        <taxon>Actinomycetota</taxon>
        <taxon>Actinomycetes</taxon>
        <taxon>Propionibacteriales</taxon>
        <taxon>Propionibacteriaceae</taxon>
        <taxon>Cutibacterium</taxon>
    </lineage>
</organism>
<evidence type="ECO:0000313" key="9">
    <source>
        <dbReference type="EMBL" id="RFT46010.1"/>
    </source>
</evidence>
<evidence type="ECO:0000256" key="1">
    <source>
        <dbReference type="ARBA" id="ARBA00004651"/>
    </source>
</evidence>
<dbReference type="SUPFAM" id="SSF81345">
    <property type="entry name" value="ABC transporter involved in vitamin B12 uptake, BtuC"/>
    <property type="match status" value="1"/>
</dbReference>
<evidence type="ECO:0000313" key="10">
    <source>
        <dbReference type="Proteomes" id="UP000259211"/>
    </source>
</evidence>
<sequence>MSALALVRQGRRHRRLRRGLVVTILSVATVAAFIASLCLGEQMYSPSQVVDALRGQVGPASFIIGDLRLPRTIAGLLCGAAFGLVGALFQALLRNTLASPDVIGITAGANTAAVAGIIVLGWSGLQLTCLAVAGAIVTAGIVVGLARHDTSGGERLILMGIATGAMATAGTMWLMVRADPNDAAGAARWLAGNLAVASADQSATLAVVLVIGLPVLLANSRHLGTMDVGDDLATGLGVHVERTRALLMIVGVIVLACATAVAGPIAFVSLMCGPIAFRLCGPGDAPLMASALTGSVLVLVCDFVGANLMSHTYPVGLVTGILGGVYLLIVMARQSRKESA</sequence>
<dbReference type="CDD" id="cd06550">
    <property type="entry name" value="TM_ABC_iron-siderophores_like"/>
    <property type="match status" value="1"/>
</dbReference>
<dbReference type="PANTHER" id="PTHR30472">
    <property type="entry name" value="FERRIC ENTEROBACTIN TRANSPORT SYSTEM PERMEASE PROTEIN"/>
    <property type="match status" value="1"/>
</dbReference>
<keyword evidence="3" id="KW-0813">Transport</keyword>
<protein>
    <submittedName>
        <fullName evidence="9">ABC transporter permease</fullName>
    </submittedName>
</protein>